<dbReference type="InterPro" id="IPR015803">
    <property type="entry name" value="Cys-tRNA-ligase"/>
</dbReference>
<dbReference type="FunFam" id="3.40.50.620:FF:000068">
    <property type="entry name" value="Cysteine--tRNA ligase"/>
    <property type="match status" value="1"/>
</dbReference>
<sequence length="453" mass="51613">MQVEVYDTLSRRKKALEPRDNMVRIYHCGMTVQSRPHVGHLRGYIVMDALRRFLRFKGYDVKLVQNITDIDDKVIEKSRAEGIDWRMLAERNTEELLRVTDALNIERPTVMPRATQHIEEIVDLVAKIIEKGHAYESAGDVYFDVRSYPKYGKLSGKNIDDLESGARIEPSENKRDPLDFAVWKAAKPGEPYWYSPWGKGRPGWHIECSAMSAHYLGSEFDLHAGGEDLVFPHHENEIAQYEAATGKGFAKAWMHVEMLNLRGEKMSKSTGHLVVASDVIEAYDPNALRMFTLRVHYRAQTEYSLEGMDEARSAWERITIFLSAAQQVLGEPALATEYPKLDAVLSDDFNTPKAMGLVFDLVHQGNEALASGDKDKLAEATAKLNLALQILGFKPRREEGVRDVKTLLDLLVRFRSELRAAKEFEWADKLREMVQESGLVIEDTKEGTRIRFK</sequence>
<dbReference type="GO" id="GO:0005524">
    <property type="term" value="F:ATP binding"/>
    <property type="evidence" value="ECO:0007669"/>
    <property type="project" value="UniProtKB-UniRule"/>
</dbReference>
<feature type="domain" description="Cysteinyl-tRNA synthetase class Ia DALR" evidence="14">
    <location>
        <begin position="340"/>
        <end position="399"/>
    </location>
</feature>
<dbReference type="CDD" id="cd00672">
    <property type="entry name" value="CysRS_core"/>
    <property type="match status" value="1"/>
</dbReference>
<dbReference type="HAMAP" id="MF_00041">
    <property type="entry name" value="Cys_tRNA_synth"/>
    <property type="match status" value="1"/>
</dbReference>
<dbReference type="SMART" id="SM00840">
    <property type="entry name" value="DALR_2"/>
    <property type="match status" value="1"/>
</dbReference>
<feature type="short sequence motif" description="'HIGH' region" evidence="13">
    <location>
        <begin position="30"/>
        <end position="40"/>
    </location>
</feature>
<comment type="subcellular location">
    <subcellularLocation>
        <location evidence="1 13">Cytoplasm</location>
    </subcellularLocation>
</comment>
<gene>
    <name evidence="13" type="primary">cysS</name>
    <name evidence="15" type="ORF">CEE36_01240</name>
</gene>
<keyword evidence="6 13" id="KW-0479">Metal-binding</keyword>
<evidence type="ECO:0000256" key="10">
    <source>
        <dbReference type="ARBA" id="ARBA00022917"/>
    </source>
</evidence>
<feature type="binding site" evidence="13">
    <location>
        <position position="268"/>
    </location>
    <ligand>
        <name>ATP</name>
        <dbReference type="ChEBI" id="CHEBI:30616"/>
    </ligand>
</feature>
<evidence type="ECO:0000256" key="1">
    <source>
        <dbReference type="ARBA" id="ARBA00004496"/>
    </source>
</evidence>
<dbReference type="Gene3D" id="3.40.50.620">
    <property type="entry name" value="HUPs"/>
    <property type="match status" value="1"/>
</dbReference>
<dbReference type="NCBIfam" id="TIGR00435">
    <property type="entry name" value="cysS"/>
    <property type="match status" value="1"/>
</dbReference>
<keyword evidence="9 13" id="KW-0067">ATP-binding</keyword>
<dbReference type="Gene3D" id="1.20.120.1910">
    <property type="entry name" value="Cysteine-tRNA ligase, C-terminal anti-codon recognition domain"/>
    <property type="match status" value="1"/>
</dbReference>
<reference evidence="15 16" key="1">
    <citation type="submission" date="2017-06" db="EMBL/GenBank/DDBJ databases">
        <title>Novel microbial phyla capable of carbon fixation and sulfur reduction in deep-sea sediments.</title>
        <authorList>
            <person name="Huang J."/>
            <person name="Baker B."/>
            <person name="Wang Y."/>
        </authorList>
    </citation>
    <scope>NUCLEOTIDE SEQUENCE [LARGE SCALE GENOMIC DNA]</scope>
    <source>
        <strain evidence="15">B3_TA06</strain>
    </source>
</reference>
<evidence type="ECO:0000256" key="8">
    <source>
        <dbReference type="ARBA" id="ARBA00022833"/>
    </source>
</evidence>
<evidence type="ECO:0000256" key="4">
    <source>
        <dbReference type="ARBA" id="ARBA00022490"/>
    </source>
</evidence>
<feature type="binding site" evidence="13">
    <location>
        <position position="237"/>
    </location>
    <ligand>
        <name>Zn(2+)</name>
        <dbReference type="ChEBI" id="CHEBI:29105"/>
    </ligand>
</feature>
<dbReference type="Pfam" id="PF01406">
    <property type="entry name" value="tRNA-synt_1e"/>
    <property type="match status" value="1"/>
</dbReference>
<dbReference type="EMBL" id="NJBO01000001">
    <property type="protein sequence ID" value="TKJ44395.1"/>
    <property type="molecule type" value="Genomic_DNA"/>
</dbReference>
<protein>
    <recommendedName>
        <fullName evidence="13">Cysteine--tRNA ligase</fullName>
        <ecNumber evidence="13">6.1.1.16</ecNumber>
    </recommendedName>
    <alternativeName>
        <fullName evidence="13">Cysteinyl-tRNA synthetase</fullName>
        <shortName evidence="13">CysRS</shortName>
    </alternativeName>
</protein>
<proteinExistence type="inferred from homology"/>
<dbReference type="EC" id="6.1.1.16" evidence="13"/>
<comment type="cofactor">
    <cofactor evidence="13">
        <name>Zn(2+)</name>
        <dbReference type="ChEBI" id="CHEBI:29105"/>
    </cofactor>
    <text evidence="13">Binds 1 zinc ion per subunit.</text>
</comment>
<keyword evidence="7 13" id="KW-0547">Nucleotide-binding</keyword>
<comment type="catalytic activity">
    <reaction evidence="12 13">
        <text>tRNA(Cys) + L-cysteine + ATP = L-cysteinyl-tRNA(Cys) + AMP + diphosphate</text>
        <dbReference type="Rhea" id="RHEA:17773"/>
        <dbReference type="Rhea" id="RHEA-COMP:9661"/>
        <dbReference type="Rhea" id="RHEA-COMP:9679"/>
        <dbReference type="ChEBI" id="CHEBI:30616"/>
        <dbReference type="ChEBI" id="CHEBI:33019"/>
        <dbReference type="ChEBI" id="CHEBI:35235"/>
        <dbReference type="ChEBI" id="CHEBI:78442"/>
        <dbReference type="ChEBI" id="CHEBI:78517"/>
        <dbReference type="ChEBI" id="CHEBI:456215"/>
        <dbReference type="EC" id="6.1.1.16"/>
    </reaction>
</comment>
<evidence type="ECO:0000256" key="12">
    <source>
        <dbReference type="ARBA" id="ARBA00047398"/>
    </source>
</evidence>
<evidence type="ECO:0000259" key="14">
    <source>
        <dbReference type="SMART" id="SM00840"/>
    </source>
</evidence>
<dbReference type="GO" id="GO:0005829">
    <property type="term" value="C:cytosol"/>
    <property type="evidence" value="ECO:0007669"/>
    <property type="project" value="TreeGrafter"/>
</dbReference>
<dbReference type="Proteomes" id="UP000317778">
    <property type="component" value="Unassembled WGS sequence"/>
</dbReference>
<dbReference type="InterPro" id="IPR015273">
    <property type="entry name" value="Cys-tRNA-synt_Ia_DALR"/>
</dbReference>
<evidence type="ECO:0000256" key="9">
    <source>
        <dbReference type="ARBA" id="ARBA00022840"/>
    </source>
</evidence>
<organism evidence="15 16">
    <name type="scientific">candidate division TA06 bacterium B3_TA06</name>
    <dbReference type="NCBI Taxonomy" id="2012487"/>
    <lineage>
        <taxon>Bacteria</taxon>
        <taxon>Bacteria division TA06</taxon>
    </lineage>
</organism>
<feature type="binding site" evidence="13">
    <location>
        <position position="208"/>
    </location>
    <ligand>
        <name>Zn(2+)</name>
        <dbReference type="ChEBI" id="CHEBI:29105"/>
    </ligand>
</feature>
<feature type="short sequence motif" description="'KMSKS' region" evidence="13">
    <location>
        <begin position="265"/>
        <end position="269"/>
    </location>
</feature>
<evidence type="ECO:0000313" key="15">
    <source>
        <dbReference type="EMBL" id="TKJ44395.1"/>
    </source>
</evidence>
<keyword evidence="10 13" id="KW-0648">Protein biosynthesis</keyword>
<name>A0A532VB22_UNCT6</name>
<dbReference type="Pfam" id="PF09190">
    <property type="entry name" value="DALR_2"/>
    <property type="match status" value="1"/>
</dbReference>
<keyword evidence="4 13" id="KW-0963">Cytoplasm</keyword>
<dbReference type="GO" id="GO:0006423">
    <property type="term" value="P:cysteinyl-tRNA aminoacylation"/>
    <property type="evidence" value="ECO:0007669"/>
    <property type="project" value="UniProtKB-UniRule"/>
</dbReference>
<evidence type="ECO:0000313" key="16">
    <source>
        <dbReference type="Proteomes" id="UP000317778"/>
    </source>
</evidence>
<dbReference type="InterPro" id="IPR014729">
    <property type="entry name" value="Rossmann-like_a/b/a_fold"/>
</dbReference>
<dbReference type="GO" id="GO:0004817">
    <property type="term" value="F:cysteine-tRNA ligase activity"/>
    <property type="evidence" value="ECO:0007669"/>
    <property type="project" value="UniProtKB-UniRule"/>
</dbReference>
<evidence type="ECO:0000256" key="3">
    <source>
        <dbReference type="ARBA" id="ARBA00011245"/>
    </source>
</evidence>
<comment type="similarity">
    <text evidence="2 13">Belongs to the class-I aminoacyl-tRNA synthetase family.</text>
</comment>
<evidence type="ECO:0000256" key="6">
    <source>
        <dbReference type="ARBA" id="ARBA00022723"/>
    </source>
</evidence>
<dbReference type="PANTHER" id="PTHR10890:SF3">
    <property type="entry name" value="CYSTEINE--TRNA LIGASE, CYTOPLASMIC"/>
    <property type="match status" value="1"/>
</dbReference>
<dbReference type="SUPFAM" id="SSF52374">
    <property type="entry name" value="Nucleotidylyl transferase"/>
    <property type="match status" value="1"/>
</dbReference>
<evidence type="ECO:0000256" key="7">
    <source>
        <dbReference type="ARBA" id="ARBA00022741"/>
    </source>
</evidence>
<dbReference type="InterPro" id="IPR024909">
    <property type="entry name" value="Cys-tRNA/MSH_ligase"/>
</dbReference>
<dbReference type="PRINTS" id="PR00983">
    <property type="entry name" value="TRNASYNTHCYS"/>
</dbReference>
<dbReference type="PANTHER" id="PTHR10890">
    <property type="entry name" value="CYSTEINYL-TRNA SYNTHETASE"/>
    <property type="match status" value="1"/>
</dbReference>
<keyword evidence="8 13" id="KW-0862">Zinc</keyword>
<dbReference type="SUPFAM" id="SSF47323">
    <property type="entry name" value="Anticodon-binding domain of a subclass of class I aminoacyl-tRNA synthetases"/>
    <property type="match status" value="1"/>
</dbReference>
<keyword evidence="5 13" id="KW-0436">Ligase</keyword>
<evidence type="ECO:0000256" key="2">
    <source>
        <dbReference type="ARBA" id="ARBA00005594"/>
    </source>
</evidence>
<accession>A0A532VB22</accession>
<feature type="binding site" evidence="13">
    <location>
        <position position="28"/>
    </location>
    <ligand>
        <name>Zn(2+)</name>
        <dbReference type="ChEBI" id="CHEBI:29105"/>
    </ligand>
</feature>
<keyword evidence="11 13" id="KW-0030">Aminoacyl-tRNA synthetase</keyword>
<comment type="caution">
    <text evidence="15">The sequence shown here is derived from an EMBL/GenBank/DDBJ whole genome shotgun (WGS) entry which is preliminary data.</text>
</comment>
<comment type="subunit">
    <text evidence="3 13">Monomer.</text>
</comment>
<dbReference type="AlphaFoldDB" id="A0A532VB22"/>
<dbReference type="InterPro" id="IPR009080">
    <property type="entry name" value="tRNAsynth_Ia_anticodon-bd"/>
</dbReference>
<dbReference type="GO" id="GO:0008270">
    <property type="term" value="F:zinc ion binding"/>
    <property type="evidence" value="ECO:0007669"/>
    <property type="project" value="UniProtKB-UniRule"/>
</dbReference>
<dbReference type="InterPro" id="IPR032678">
    <property type="entry name" value="tRNA-synt_1_cat_dom"/>
</dbReference>
<evidence type="ECO:0000256" key="11">
    <source>
        <dbReference type="ARBA" id="ARBA00023146"/>
    </source>
</evidence>
<evidence type="ECO:0000256" key="13">
    <source>
        <dbReference type="HAMAP-Rule" id="MF_00041"/>
    </source>
</evidence>
<evidence type="ECO:0000256" key="5">
    <source>
        <dbReference type="ARBA" id="ARBA00022598"/>
    </source>
</evidence>
<feature type="binding site" evidence="13">
    <location>
        <position position="233"/>
    </location>
    <ligand>
        <name>Zn(2+)</name>
        <dbReference type="ChEBI" id="CHEBI:29105"/>
    </ligand>
</feature>